<dbReference type="Gene3D" id="3.40.50.450">
    <property type="match status" value="1"/>
</dbReference>
<dbReference type="GO" id="GO:0008714">
    <property type="term" value="F:AMP nucleosidase activity"/>
    <property type="evidence" value="ECO:0007669"/>
    <property type="project" value="UniProtKB-EC"/>
</dbReference>
<dbReference type="Gene3D" id="3.60.15.10">
    <property type="entry name" value="Ribonuclease Z/Hydroxyacylglutathione hydrolase-like"/>
    <property type="match status" value="1"/>
</dbReference>
<evidence type="ECO:0000313" key="7">
    <source>
        <dbReference type="EMBL" id="TWU20954.1"/>
    </source>
</evidence>
<protein>
    <recommendedName>
        <fullName evidence="4">AMP nucleosidase</fullName>
        <ecNumber evidence="2">3.2.2.4</ecNumber>
    </recommendedName>
    <alternativeName>
        <fullName evidence="4">AMP nucleosidase</fullName>
    </alternativeName>
</protein>
<evidence type="ECO:0000256" key="4">
    <source>
        <dbReference type="ARBA" id="ARBA00031983"/>
    </source>
</evidence>
<dbReference type="InterPro" id="IPR011108">
    <property type="entry name" value="RMMBL"/>
</dbReference>
<dbReference type="OrthoDB" id="9803916at2"/>
<dbReference type="Pfam" id="PF07521">
    <property type="entry name" value="RMMBL"/>
    <property type="match status" value="1"/>
</dbReference>
<dbReference type="InterPro" id="IPR001279">
    <property type="entry name" value="Metallo-B-lactamas"/>
</dbReference>
<reference evidence="7 8" key="1">
    <citation type="submission" date="2019-02" db="EMBL/GenBank/DDBJ databases">
        <title>Deep-cultivation of Planctomycetes and their phenomic and genomic characterization uncovers novel biology.</title>
        <authorList>
            <person name="Wiegand S."/>
            <person name="Jogler M."/>
            <person name="Boedeker C."/>
            <person name="Pinto D."/>
            <person name="Vollmers J."/>
            <person name="Rivas-Marin E."/>
            <person name="Kohn T."/>
            <person name="Peeters S.H."/>
            <person name="Heuer A."/>
            <person name="Rast P."/>
            <person name="Oberbeckmann S."/>
            <person name="Bunk B."/>
            <person name="Jeske O."/>
            <person name="Meyerdierks A."/>
            <person name="Storesund J.E."/>
            <person name="Kallscheuer N."/>
            <person name="Luecker S."/>
            <person name="Lage O.M."/>
            <person name="Pohl T."/>
            <person name="Merkel B.J."/>
            <person name="Hornburger P."/>
            <person name="Mueller R.-W."/>
            <person name="Bruemmer F."/>
            <person name="Labrenz M."/>
            <person name="Spormann A.M."/>
            <person name="Op Den Camp H."/>
            <person name="Overmann J."/>
            <person name="Amann R."/>
            <person name="Jetten M.S.M."/>
            <person name="Mascher T."/>
            <person name="Medema M.H."/>
            <person name="Devos D.P."/>
            <person name="Kaster A.-K."/>
            <person name="Ovreas L."/>
            <person name="Rohde M."/>
            <person name="Galperin M.Y."/>
            <person name="Jogler C."/>
        </authorList>
    </citation>
    <scope>NUCLEOTIDE SEQUENCE [LARGE SCALE GENOMIC DNA]</scope>
    <source>
        <strain evidence="7 8">Pla52o</strain>
    </source>
</reference>
<dbReference type="Pfam" id="PF10996">
    <property type="entry name" value="Beta-Casp"/>
    <property type="match status" value="1"/>
</dbReference>
<dbReference type="SMART" id="SM01027">
    <property type="entry name" value="Beta-Casp"/>
    <property type="match status" value="1"/>
</dbReference>
<keyword evidence="3 7" id="KW-0378">Hydrolase</keyword>
<organism evidence="7 8">
    <name type="scientific">Novipirellula galeiformis</name>
    <dbReference type="NCBI Taxonomy" id="2528004"/>
    <lineage>
        <taxon>Bacteria</taxon>
        <taxon>Pseudomonadati</taxon>
        <taxon>Planctomycetota</taxon>
        <taxon>Planctomycetia</taxon>
        <taxon>Pirellulales</taxon>
        <taxon>Pirellulaceae</taxon>
        <taxon>Novipirellula</taxon>
    </lineage>
</organism>
<evidence type="ECO:0000256" key="2">
    <source>
        <dbReference type="ARBA" id="ARBA00011985"/>
    </source>
</evidence>
<dbReference type="CDD" id="cd16295">
    <property type="entry name" value="TTHA0252-CPSF-like_MBL-fold"/>
    <property type="match status" value="1"/>
</dbReference>
<dbReference type="SMART" id="SM00849">
    <property type="entry name" value="Lactamase_B"/>
    <property type="match status" value="1"/>
</dbReference>
<dbReference type="NCBIfam" id="TIGR00730">
    <property type="entry name" value="Rossman fold protein, TIGR00730 family"/>
    <property type="match status" value="1"/>
</dbReference>
<dbReference type="EC" id="3.2.2.4" evidence="2"/>
<dbReference type="GO" id="GO:0004521">
    <property type="term" value="F:RNA endonuclease activity"/>
    <property type="evidence" value="ECO:0007669"/>
    <property type="project" value="TreeGrafter"/>
</dbReference>
<name>A0A5C6CBZ2_9BACT</name>
<dbReference type="Proteomes" id="UP000316304">
    <property type="component" value="Unassembled WGS sequence"/>
</dbReference>
<dbReference type="Pfam" id="PF03641">
    <property type="entry name" value="Lysine_decarbox"/>
    <property type="match status" value="1"/>
</dbReference>
<comment type="catalytic activity">
    <reaction evidence="1">
        <text>AMP + H2O = D-ribose 5-phosphate + adenine</text>
        <dbReference type="Rhea" id="RHEA:20129"/>
        <dbReference type="ChEBI" id="CHEBI:15377"/>
        <dbReference type="ChEBI" id="CHEBI:16708"/>
        <dbReference type="ChEBI" id="CHEBI:78346"/>
        <dbReference type="ChEBI" id="CHEBI:456215"/>
        <dbReference type="EC" id="3.2.2.4"/>
    </reaction>
</comment>
<evidence type="ECO:0000256" key="1">
    <source>
        <dbReference type="ARBA" id="ARBA00000274"/>
    </source>
</evidence>
<dbReference type="InterPro" id="IPR050698">
    <property type="entry name" value="MBL"/>
</dbReference>
<dbReference type="InterPro" id="IPR022712">
    <property type="entry name" value="Beta_Casp"/>
</dbReference>
<dbReference type="GO" id="GO:0009691">
    <property type="term" value="P:cytokinin biosynthetic process"/>
    <property type="evidence" value="ECO:0007669"/>
    <property type="project" value="InterPro"/>
</dbReference>
<dbReference type="InterPro" id="IPR005269">
    <property type="entry name" value="LOG"/>
</dbReference>
<proteinExistence type="predicted"/>
<dbReference type="PANTHER" id="PTHR11203">
    <property type="entry name" value="CLEAVAGE AND POLYADENYLATION SPECIFICITY FACTOR FAMILY MEMBER"/>
    <property type="match status" value="1"/>
</dbReference>
<accession>A0A5C6CBZ2</accession>
<dbReference type="Gene3D" id="3.40.50.10890">
    <property type="match status" value="1"/>
</dbReference>
<dbReference type="InterPro" id="IPR036866">
    <property type="entry name" value="RibonucZ/Hydroxyglut_hydro"/>
</dbReference>
<evidence type="ECO:0000256" key="3">
    <source>
        <dbReference type="ARBA" id="ARBA00022801"/>
    </source>
</evidence>
<dbReference type="RefSeq" id="WP_146596094.1">
    <property type="nucleotide sequence ID" value="NZ_SJPT01000007.1"/>
</dbReference>
<dbReference type="SUPFAM" id="SSF56281">
    <property type="entry name" value="Metallo-hydrolase/oxidoreductase"/>
    <property type="match status" value="1"/>
</dbReference>
<dbReference type="Pfam" id="PF16661">
    <property type="entry name" value="Lactamase_B_6"/>
    <property type="match status" value="1"/>
</dbReference>
<dbReference type="PANTHER" id="PTHR11203:SF37">
    <property type="entry name" value="INTEGRATOR COMPLEX SUBUNIT 11"/>
    <property type="match status" value="1"/>
</dbReference>
<dbReference type="InterPro" id="IPR031100">
    <property type="entry name" value="LOG_fam"/>
</dbReference>
<dbReference type="EMBL" id="SJPT01000007">
    <property type="protein sequence ID" value="TWU20954.1"/>
    <property type="molecule type" value="Genomic_DNA"/>
</dbReference>
<evidence type="ECO:0000313" key="8">
    <source>
        <dbReference type="Proteomes" id="UP000316304"/>
    </source>
</evidence>
<evidence type="ECO:0000259" key="6">
    <source>
        <dbReference type="SMART" id="SM01027"/>
    </source>
</evidence>
<feature type="domain" description="Metallo-beta-lactamase" evidence="5">
    <location>
        <begin position="14"/>
        <end position="225"/>
    </location>
</feature>
<dbReference type="SUPFAM" id="SSF102405">
    <property type="entry name" value="MCP/YpsA-like"/>
    <property type="match status" value="1"/>
</dbReference>
<comment type="caution">
    <text evidence="7">The sequence shown here is derived from an EMBL/GenBank/DDBJ whole genome shotgun (WGS) entry which is preliminary data.</text>
</comment>
<sequence>MMKITFLGANQNVTGSRYLLEVAGKQVLVDCGMVQEREFLSRNWEPCPLAADRLDALVVTHAHIDHIGLIPKLVAEGFRGRIYATRPTVALADVMLRDSAKIQVEDARYKRRRHRKEGRSGLHRVKPLYTEKDVEKAIPLFRGVDYRVPMEIVPGVTVTWHDAGHILGSASLEILLQELDCQRTILFSGDLGQHDKPLLHDPTYFRGADYVVMESTYGDRDHGDHSSVEQQLEAIANDTFKRGGNLVIPVFAVERAQEMMFYLSRLVHHHRIPAVQVFLDSPMAYDVTNIFRRFTSWLDEETRRAIEADQPPLQFPGLRITRTVEESKSINRVKEPCIIMAPSGMCTAGRIKHHLRSNVRRDESTILFVGFQARGTLGQRLVSGEKQVRIHGREYQVDAKIEQILSLSGHADRTGLLQWLSHLEQPPRKVFLTHGEANVALALKKSIESRFAFDVFIPVYRSEHVFEVAGETLVADRDGNAIAVTRRSTPGAGGETGNDADDSIGDIEATNGRFDVDHVHVDELFPGVTQDPDLEFLDSAGRRPIDFLHDDPWRVLRIQADLIQGIEVMTRALQGRRRAVALFGSSRLSESDPSYQLAQQTAQALGERGFAIITGGGPGLMEAGNRGARDGGSPSIGLNIELPHEQSLNPYCDASYTCRYFFVRKMMFAKYACGFLIFPGGFGTLDEFFEALTLIQTRKLAAFPVVLVGTEFWHPLVDWLKTTVLQKTCVDELDLLRFRIMDDPDAIAEWFDQIIEGGLR</sequence>
<evidence type="ECO:0000259" key="5">
    <source>
        <dbReference type="SMART" id="SM00849"/>
    </source>
</evidence>
<gene>
    <name evidence="7" type="ORF">Pla52o_39860</name>
</gene>
<dbReference type="AlphaFoldDB" id="A0A5C6CBZ2"/>
<feature type="domain" description="Beta-Casp" evidence="6">
    <location>
        <begin position="256"/>
        <end position="381"/>
    </location>
</feature>
<keyword evidence="8" id="KW-1185">Reference proteome</keyword>